<dbReference type="EMBL" id="LSSK01000257">
    <property type="protein sequence ID" value="OMH84065.1"/>
    <property type="molecule type" value="Genomic_DNA"/>
</dbReference>
<name>A0A1R1PSU7_ZANCU</name>
<dbReference type="Proteomes" id="UP000188320">
    <property type="component" value="Unassembled WGS sequence"/>
</dbReference>
<dbReference type="AlphaFoldDB" id="A0A1R1PSU7"/>
<reference evidence="2" key="1">
    <citation type="submission" date="2017-01" db="EMBL/GenBank/DDBJ databases">
        <authorList>
            <person name="Wang Y."/>
            <person name="White M."/>
            <person name="Kvist S."/>
            <person name="Moncalvo J.-M."/>
        </authorList>
    </citation>
    <scope>NUCLEOTIDE SEQUENCE [LARGE SCALE GENOMIC DNA]</scope>
    <source>
        <strain evidence="2">COL-18-3</strain>
    </source>
</reference>
<organism evidence="1 2">
    <name type="scientific">Zancudomyces culisetae</name>
    <name type="common">Gut fungus</name>
    <name type="synonym">Smittium culisetae</name>
    <dbReference type="NCBI Taxonomy" id="1213189"/>
    <lineage>
        <taxon>Eukaryota</taxon>
        <taxon>Fungi</taxon>
        <taxon>Fungi incertae sedis</taxon>
        <taxon>Zoopagomycota</taxon>
        <taxon>Kickxellomycotina</taxon>
        <taxon>Harpellomycetes</taxon>
        <taxon>Harpellales</taxon>
        <taxon>Legeriomycetaceae</taxon>
        <taxon>Zancudomyces</taxon>
    </lineage>
</organism>
<protein>
    <submittedName>
        <fullName evidence="1">Uncharacterized protein</fullName>
    </submittedName>
</protein>
<proteinExistence type="predicted"/>
<gene>
    <name evidence="1" type="ORF">AX774_g2411</name>
</gene>
<sequence>MESRATTRNKSALYSDLSRTLATTLSSTSTAANSKVLKQRELRYNKLSSLNSNVNNSTSSGMNVLGTSRVTTTANTDFEAAVICPIAVFQQTPYYSSISSATVNINTNTNTTYTHATSLSASTKKPKNRDSQDFELDFDAMANTKNILSTRMKKIPKGVQAVYIGTTLQEKIKRKNTKKTKKLVFTKKSIYSYLDEYINSMFVLSVLYHTLSHHTPSPLSSTLPSYEIGLDKYYWSVYYNHTPYKLGISILTTAAGFFVFPCHSANMYP</sequence>
<comment type="caution">
    <text evidence="1">The sequence shown here is derived from an EMBL/GenBank/DDBJ whole genome shotgun (WGS) entry which is preliminary data.</text>
</comment>
<keyword evidence="2" id="KW-1185">Reference proteome</keyword>
<accession>A0A1R1PSU7</accession>
<evidence type="ECO:0000313" key="1">
    <source>
        <dbReference type="EMBL" id="OMH84065.1"/>
    </source>
</evidence>
<evidence type="ECO:0000313" key="2">
    <source>
        <dbReference type="Proteomes" id="UP000188320"/>
    </source>
</evidence>